<protein>
    <submittedName>
        <fullName evidence="1">Uncharacterized protein</fullName>
    </submittedName>
</protein>
<dbReference type="EMBL" id="JBHSMT010000004">
    <property type="protein sequence ID" value="MFC5472432.1"/>
    <property type="molecule type" value="Genomic_DNA"/>
</dbReference>
<sequence length="103" mass="12135">MDPMDKWWQNRQACTTEWDFKRLKCRRYDEIMRYGGYYMFNYHPDDDTPASRERMRFIQQSNMEKLGKALYYGVQRLPAAASAQAFVLTDPRNLAIAAGVLAL</sequence>
<reference evidence="2" key="1">
    <citation type="journal article" date="2019" name="Int. J. Syst. Evol. Microbiol.">
        <title>The Global Catalogue of Microorganisms (GCM) 10K type strain sequencing project: providing services to taxonomists for standard genome sequencing and annotation.</title>
        <authorList>
            <consortium name="The Broad Institute Genomics Platform"/>
            <consortium name="The Broad Institute Genome Sequencing Center for Infectious Disease"/>
            <person name="Wu L."/>
            <person name="Ma J."/>
        </authorList>
    </citation>
    <scope>NUCLEOTIDE SEQUENCE [LARGE SCALE GENOMIC DNA]</scope>
    <source>
        <strain evidence="2">JCM 17066</strain>
    </source>
</reference>
<dbReference type="Proteomes" id="UP001596045">
    <property type="component" value="Unassembled WGS sequence"/>
</dbReference>
<comment type="caution">
    <text evidence="1">The sequence shown here is derived from an EMBL/GenBank/DDBJ whole genome shotgun (WGS) entry which is preliminary data.</text>
</comment>
<evidence type="ECO:0000313" key="1">
    <source>
        <dbReference type="EMBL" id="MFC5472432.1"/>
    </source>
</evidence>
<proteinExistence type="predicted"/>
<name>A0ABW0M672_9BURK</name>
<keyword evidence="2" id="KW-1185">Reference proteome</keyword>
<organism evidence="1 2">
    <name type="scientific">Paraherbaspirillum soli</name>
    <dbReference type="NCBI Taxonomy" id="631222"/>
    <lineage>
        <taxon>Bacteria</taxon>
        <taxon>Pseudomonadati</taxon>
        <taxon>Pseudomonadota</taxon>
        <taxon>Betaproteobacteria</taxon>
        <taxon>Burkholderiales</taxon>
        <taxon>Oxalobacteraceae</taxon>
        <taxon>Paraherbaspirillum</taxon>
    </lineage>
</organism>
<gene>
    <name evidence="1" type="ORF">ACFPM8_00525</name>
</gene>
<evidence type="ECO:0000313" key="2">
    <source>
        <dbReference type="Proteomes" id="UP001596045"/>
    </source>
</evidence>
<accession>A0ABW0M672</accession>
<dbReference type="RefSeq" id="WP_378993865.1">
    <property type="nucleotide sequence ID" value="NZ_JBHSMT010000004.1"/>
</dbReference>